<dbReference type="InParanoid" id="A0A0C3FAL7"/>
<protein>
    <submittedName>
        <fullName evidence="2">Uncharacterized protein</fullName>
    </submittedName>
</protein>
<dbReference type="EMBL" id="KN832998">
    <property type="protein sequence ID" value="KIM81650.1"/>
    <property type="molecule type" value="Genomic_DNA"/>
</dbReference>
<reference evidence="2 3" key="1">
    <citation type="submission" date="2014-04" db="EMBL/GenBank/DDBJ databases">
        <authorList>
            <consortium name="DOE Joint Genome Institute"/>
            <person name="Kuo A."/>
            <person name="Tarkka M."/>
            <person name="Buscot F."/>
            <person name="Kohler A."/>
            <person name="Nagy L.G."/>
            <person name="Floudas D."/>
            <person name="Copeland A."/>
            <person name="Barry K.W."/>
            <person name="Cichocki N."/>
            <person name="Veneault-Fourrey C."/>
            <person name="LaButti K."/>
            <person name="Lindquist E.A."/>
            <person name="Lipzen A."/>
            <person name="Lundell T."/>
            <person name="Morin E."/>
            <person name="Murat C."/>
            <person name="Sun H."/>
            <person name="Tunlid A."/>
            <person name="Henrissat B."/>
            <person name="Grigoriev I.V."/>
            <person name="Hibbett D.S."/>
            <person name="Martin F."/>
            <person name="Nordberg H.P."/>
            <person name="Cantor M.N."/>
            <person name="Hua S.X."/>
        </authorList>
    </citation>
    <scope>NUCLEOTIDE SEQUENCE [LARGE SCALE GENOMIC DNA]</scope>
    <source>
        <strain evidence="2 3">F 1598</strain>
    </source>
</reference>
<evidence type="ECO:0000313" key="3">
    <source>
        <dbReference type="Proteomes" id="UP000054166"/>
    </source>
</evidence>
<dbReference type="HOGENOM" id="CLU_711969_0_0_1"/>
<gene>
    <name evidence="2" type="ORF">PILCRDRAFT_89094</name>
</gene>
<sequence length="388" mass="43191">MQDLAPVFQWQLSDLSSLAHRLQKANLVFEVYLSNDGPVWEALDAAVSAHNVKHNLHFGLPQNDENFATDDLQDPSMLTWHLLAPKSSRSNNGQVSRVWTVDTKGLTKFNFTVNSLLAAPYGSTTPNHLAGDSNFLMISISSIHLSCAAPRIHNMTGPIDCLFAPADRQADHVYPHRCFPARVLYTVLASRKDDPIPQCWAQCFKRPDGSMGGHVQLTAQRTPKLRDVFAKEEEEGDVDDDIAVQTTISSKDYEIIALSDDDEFFPDAMDLINAGKPTFPQSYHAPPTAMRTSNVRRRSSSTETLDDRPATRMRLESPQELNTPDIDPPPVNHITKFAPSPLLQAAMDLAPTMTDQLVSLGQASVRLAPSLYVRDLPRRQHFKIGRTK</sequence>
<evidence type="ECO:0000256" key="1">
    <source>
        <dbReference type="SAM" id="MobiDB-lite"/>
    </source>
</evidence>
<feature type="compositionally biased region" description="Basic and acidic residues" evidence="1">
    <location>
        <begin position="305"/>
        <end position="317"/>
    </location>
</feature>
<evidence type="ECO:0000313" key="2">
    <source>
        <dbReference type="EMBL" id="KIM81650.1"/>
    </source>
</evidence>
<keyword evidence="3" id="KW-1185">Reference proteome</keyword>
<organism evidence="2 3">
    <name type="scientific">Piloderma croceum (strain F 1598)</name>
    <dbReference type="NCBI Taxonomy" id="765440"/>
    <lineage>
        <taxon>Eukaryota</taxon>
        <taxon>Fungi</taxon>
        <taxon>Dikarya</taxon>
        <taxon>Basidiomycota</taxon>
        <taxon>Agaricomycotina</taxon>
        <taxon>Agaricomycetes</taxon>
        <taxon>Agaricomycetidae</taxon>
        <taxon>Atheliales</taxon>
        <taxon>Atheliaceae</taxon>
        <taxon>Piloderma</taxon>
    </lineage>
</organism>
<dbReference type="Proteomes" id="UP000054166">
    <property type="component" value="Unassembled WGS sequence"/>
</dbReference>
<accession>A0A0C3FAL7</accession>
<dbReference type="AlphaFoldDB" id="A0A0C3FAL7"/>
<reference evidence="3" key="2">
    <citation type="submission" date="2015-01" db="EMBL/GenBank/DDBJ databases">
        <title>Evolutionary Origins and Diversification of the Mycorrhizal Mutualists.</title>
        <authorList>
            <consortium name="DOE Joint Genome Institute"/>
            <consortium name="Mycorrhizal Genomics Consortium"/>
            <person name="Kohler A."/>
            <person name="Kuo A."/>
            <person name="Nagy L.G."/>
            <person name="Floudas D."/>
            <person name="Copeland A."/>
            <person name="Barry K.W."/>
            <person name="Cichocki N."/>
            <person name="Veneault-Fourrey C."/>
            <person name="LaButti K."/>
            <person name="Lindquist E.A."/>
            <person name="Lipzen A."/>
            <person name="Lundell T."/>
            <person name="Morin E."/>
            <person name="Murat C."/>
            <person name="Riley R."/>
            <person name="Ohm R."/>
            <person name="Sun H."/>
            <person name="Tunlid A."/>
            <person name="Henrissat B."/>
            <person name="Grigoriev I.V."/>
            <person name="Hibbett D.S."/>
            <person name="Martin F."/>
        </authorList>
    </citation>
    <scope>NUCLEOTIDE SEQUENCE [LARGE SCALE GENOMIC DNA]</scope>
    <source>
        <strain evidence="3">F 1598</strain>
    </source>
</reference>
<proteinExistence type="predicted"/>
<name>A0A0C3FAL7_PILCF</name>
<feature type="region of interest" description="Disordered" evidence="1">
    <location>
        <begin position="278"/>
        <end position="330"/>
    </location>
</feature>